<dbReference type="Proteomes" id="UP001501585">
    <property type="component" value="Unassembled WGS sequence"/>
</dbReference>
<dbReference type="EMBL" id="BAAAPC010000004">
    <property type="protein sequence ID" value="GAA1988446.1"/>
    <property type="molecule type" value="Genomic_DNA"/>
</dbReference>
<name>A0ABN2SKV7_9ACTN</name>
<evidence type="ECO:0000313" key="1">
    <source>
        <dbReference type="EMBL" id="GAA1988446.1"/>
    </source>
</evidence>
<evidence type="ECO:0000313" key="2">
    <source>
        <dbReference type="Proteomes" id="UP001501585"/>
    </source>
</evidence>
<keyword evidence="2" id="KW-1185">Reference proteome</keyword>
<dbReference type="CDD" id="cd02019">
    <property type="entry name" value="NK"/>
    <property type="match status" value="1"/>
</dbReference>
<dbReference type="SUPFAM" id="SSF52540">
    <property type="entry name" value="P-loop containing nucleoside triphosphate hydrolases"/>
    <property type="match status" value="1"/>
</dbReference>
<sequence>MAVEGPSGAGKTAVAERLAAELDCPVLHMDDLYPGWDGLAASVPLARAWLIEPLLRGRNPRWRPFDWDLGRHATAWREAPVGDALLIEGCGTGAEELRPYLSVLAWVEAPAPLRGQRLARRWDADLYAPYREMWARQEDAFYADHRPREHADLIIENPAAGLL</sequence>
<organism evidence="1 2">
    <name type="scientific">Nocardiopsis rhodophaea</name>
    <dbReference type="NCBI Taxonomy" id="280238"/>
    <lineage>
        <taxon>Bacteria</taxon>
        <taxon>Bacillati</taxon>
        <taxon>Actinomycetota</taxon>
        <taxon>Actinomycetes</taxon>
        <taxon>Streptosporangiales</taxon>
        <taxon>Nocardiopsidaceae</taxon>
        <taxon>Nocardiopsis</taxon>
    </lineage>
</organism>
<dbReference type="InterPro" id="IPR027417">
    <property type="entry name" value="P-loop_NTPase"/>
</dbReference>
<accession>A0ABN2SKV7</accession>
<gene>
    <name evidence="1" type="ORF">GCM10009799_12640</name>
</gene>
<comment type="caution">
    <text evidence="1">The sequence shown here is derived from an EMBL/GenBank/DDBJ whole genome shotgun (WGS) entry which is preliminary data.</text>
</comment>
<proteinExistence type="predicted"/>
<reference evidence="1 2" key="1">
    <citation type="journal article" date="2019" name="Int. J. Syst. Evol. Microbiol.">
        <title>The Global Catalogue of Microorganisms (GCM) 10K type strain sequencing project: providing services to taxonomists for standard genome sequencing and annotation.</title>
        <authorList>
            <consortium name="The Broad Institute Genomics Platform"/>
            <consortium name="The Broad Institute Genome Sequencing Center for Infectious Disease"/>
            <person name="Wu L."/>
            <person name="Ma J."/>
        </authorList>
    </citation>
    <scope>NUCLEOTIDE SEQUENCE [LARGE SCALE GENOMIC DNA]</scope>
    <source>
        <strain evidence="1 2">JCM 15313</strain>
    </source>
</reference>
<protein>
    <submittedName>
        <fullName evidence="1">AAA family ATPase</fullName>
    </submittedName>
</protein>
<dbReference type="Gene3D" id="3.40.50.300">
    <property type="entry name" value="P-loop containing nucleotide triphosphate hydrolases"/>
    <property type="match status" value="1"/>
</dbReference>